<evidence type="ECO:0000259" key="5">
    <source>
        <dbReference type="PROSITE" id="PS51900"/>
    </source>
</evidence>
<proteinExistence type="inferred from homology"/>
<dbReference type="PANTHER" id="PTHR30629">
    <property type="entry name" value="PROPHAGE INTEGRASE"/>
    <property type="match status" value="1"/>
</dbReference>
<evidence type="ECO:0000256" key="1">
    <source>
        <dbReference type="ARBA" id="ARBA00008857"/>
    </source>
</evidence>
<dbReference type="InterPro" id="IPR044068">
    <property type="entry name" value="CB"/>
</dbReference>
<dbReference type="Gene3D" id="3.30.160.390">
    <property type="entry name" value="Integrase, DNA-binding domain"/>
    <property type="match status" value="1"/>
</dbReference>
<dbReference type="InterPro" id="IPR011010">
    <property type="entry name" value="DNA_brk_join_enz"/>
</dbReference>
<evidence type="ECO:0000256" key="3">
    <source>
        <dbReference type="ARBA" id="ARBA00023125"/>
    </source>
</evidence>
<evidence type="ECO:0000256" key="4">
    <source>
        <dbReference type="PROSITE-ProRule" id="PRU01248"/>
    </source>
</evidence>
<dbReference type="GO" id="GO:0015074">
    <property type="term" value="P:DNA integration"/>
    <property type="evidence" value="ECO:0007669"/>
    <property type="project" value="UniProtKB-KW"/>
</dbReference>
<protein>
    <submittedName>
        <fullName evidence="6">Uncharacterized protein DUF4102</fullName>
    </submittedName>
</protein>
<dbReference type="InterPro" id="IPR038488">
    <property type="entry name" value="Integrase_DNA-bd_sf"/>
</dbReference>
<name>A0A4R2HXB3_9GAMM</name>
<evidence type="ECO:0000313" key="7">
    <source>
        <dbReference type="Proteomes" id="UP000294862"/>
    </source>
</evidence>
<dbReference type="GO" id="GO:0003677">
    <property type="term" value="F:DNA binding"/>
    <property type="evidence" value="ECO:0007669"/>
    <property type="project" value="UniProtKB-UniRule"/>
</dbReference>
<keyword evidence="3 4" id="KW-0238">DNA-binding</keyword>
<dbReference type="Pfam" id="PF13356">
    <property type="entry name" value="Arm-DNA-bind_3"/>
    <property type="match status" value="1"/>
</dbReference>
<dbReference type="InterPro" id="IPR053876">
    <property type="entry name" value="Phage_int_M"/>
</dbReference>
<dbReference type="EMBL" id="SLWQ01000014">
    <property type="protein sequence ID" value="TCO36102.1"/>
    <property type="molecule type" value="Genomic_DNA"/>
</dbReference>
<dbReference type="Pfam" id="PF22022">
    <property type="entry name" value="Phage_int_M"/>
    <property type="match status" value="1"/>
</dbReference>
<sequence>MPLTDTVVRGAKPRERQHKLADGGGLYLLVRPNGSKLWQWDYRRPITRMRNTIGPGAYPDVTLAAARDWRAEQRRLLAAGVDPGEHRKDTKRAGEERAANTFEAIAREWLAVRKRDWTPKQHDKERDRLENHAFPWIGRLPISDVGVAHVRPLLTRVADRGHHEQAQRLRSQLSRIFRFAIASERSQNNPADALLETLPLRHQKNYPRVLPR</sequence>
<gene>
    <name evidence="6" type="ORF">EV148_11423</name>
</gene>
<feature type="domain" description="Core-binding (CB)" evidence="5">
    <location>
        <begin position="100"/>
        <end position="181"/>
    </location>
</feature>
<comment type="similarity">
    <text evidence="1">Belongs to the 'phage' integrase family.</text>
</comment>
<dbReference type="OrthoDB" id="9795573at2"/>
<organism evidence="6 7">
    <name type="scientific">Dokdonella fugitiva</name>
    <dbReference type="NCBI Taxonomy" id="328517"/>
    <lineage>
        <taxon>Bacteria</taxon>
        <taxon>Pseudomonadati</taxon>
        <taxon>Pseudomonadota</taxon>
        <taxon>Gammaproteobacteria</taxon>
        <taxon>Lysobacterales</taxon>
        <taxon>Rhodanobacteraceae</taxon>
        <taxon>Dokdonella</taxon>
    </lineage>
</organism>
<evidence type="ECO:0000256" key="2">
    <source>
        <dbReference type="ARBA" id="ARBA00022908"/>
    </source>
</evidence>
<dbReference type="InterPro" id="IPR025166">
    <property type="entry name" value="Integrase_DNA_bind_dom"/>
</dbReference>
<evidence type="ECO:0000313" key="6">
    <source>
        <dbReference type="EMBL" id="TCO36102.1"/>
    </source>
</evidence>
<dbReference type="PROSITE" id="PS51900">
    <property type="entry name" value="CB"/>
    <property type="match status" value="1"/>
</dbReference>
<dbReference type="PANTHER" id="PTHR30629:SF2">
    <property type="entry name" value="PROPHAGE INTEGRASE INTS-RELATED"/>
    <property type="match status" value="1"/>
</dbReference>
<dbReference type="InterPro" id="IPR050808">
    <property type="entry name" value="Phage_Integrase"/>
</dbReference>
<dbReference type="RefSeq" id="WP_132000127.1">
    <property type="nucleotide sequence ID" value="NZ_SLWQ01000014.1"/>
</dbReference>
<dbReference type="Gene3D" id="1.10.150.130">
    <property type="match status" value="1"/>
</dbReference>
<comment type="caution">
    <text evidence="6">The sequence shown here is derived from an EMBL/GenBank/DDBJ whole genome shotgun (WGS) entry which is preliminary data.</text>
</comment>
<keyword evidence="7" id="KW-1185">Reference proteome</keyword>
<dbReference type="AlphaFoldDB" id="A0A4R2HXB3"/>
<accession>A0A4R2HXB3</accession>
<dbReference type="SUPFAM" id="SSF56349">
    <property type="entry name" value="DNA breaking-rejoining enzymes"/>
    <property type="match status" value="1"/>
</dbReference>
<dbReference type="Proteomes" id="UP000294862">
    <property type="component" value="Unassembled WGS sequence"/>
</dbReference>
<dbReference type="InterPro" id="IPR010998">
    <property type="entry name" value="Integrase_recombinase_N"/>
</dbReference>
<keyword evidence="2" id="KW-0229">DNA integration</keyword>
<reference evidence="6 7" key="1">
    <citation type="journal article" date="2015" name="Stand. Genomic Sci.">
        <title>Genomic Encyclopedia of Bacterial and Archaeal Type Strains, Phase III: the genomes of soil and plant-associated and newly described type strains.</title>
        <authorList>
            <person name="Whitman W.B."/>
            <person name="Woyke T."/>
            <person name="Klenk H.P."/>
            <person name="Zhou Y."/>
            <person name="Lilburn T.G."/>
            <person name="Beck B.J."/>
            <person name="De Vos P."/>
            <person name="Vandamme P."/>
            <person name="Eisen J.A."/>
            <person name="Garrity G."/>
            <person name="Hugenholtz P."/>
            <person name="Kyrpides N.C."/>
        </authorList>
    </citation>
    <scope>NUCLEOTIDE SEQUENCE [LARGE SCALE GENOMIC DNA]</scope>
    <source>
        <strain evidence="6 7">A3</strain>
    </source>
</reference>